<dbReference type="SMART" id="SM00355">
    <property type="entry name" value="ZnF_C2H2"/>
    <property type="match status" value="1"/>
</dbReference>
<keyword evidence="2" id="KW-0472">Membrane</keyword>
<proteinExistence type="predicted"/>
<evidence type="ECO:0000256" key="2">
    <source>
        <dbReference type="SAM" id="Phobius"/>
    </source>
</evidence>
<feature type="domain" description="C2H2-type" evidence="3">
    <location>
        <begin position="31"/>
        <end position="58"/>
    </location>
</feature>
<keyword evidence="4" id="KW-1185">Reference proteome</keyword>
<sequence>MYVNRLELYESSSIESDLVTVVKDDNGFVFYKCRFCGLTFNYMNTLRAHERVHNVSQGYKCECGRTFYSYTEMLYHKHPADVQEQNEKKINILQYLKTGYQVRTTNAGSIIMERTIYSIMYYLLISVYLFQFNIFLNISCNLSCIHQYPFITVLYCSYLKNCSRDNFLILLESILIFQVNFINNRVVNIHNITTL</sequence>
<evidence type="ECO:0000259" key="3">
    <source>
        <dbReference type="PROSITE" id="PS50157"/>
    </source>
</evidence>
<evidence type="ECO:0000313" key="4">
    <source>
        <dbReference type="Proteomes" id="UP000095283"/>
    </source>
</evidence>
<keyword evidence="1" id="KW-0479">Metal-binding</keyword>
<evidence type="ECO:0000313" key="5">
    <source>
        <dbReference type="WBParaSite" id="Hba_06020"/>
    </source>
</evidence>
<reference evidence="5" key="1">
    <citation type="submission" date="2016-11" db="UniProtKB">
        <authorList>
            <consortium name="WormBaseParasite"/>
        </authorList>
    </citation>
    <scope>IDENTIFICATION</scope>
</reference>
<keyword evidence="2" id="KW-1133">Transmembrane helix</keyword>
<feature type="transmembrane region" description="Helical" evidence="2">
    <location>
        <begin position="119"/>
        <end position="138"/>
    </location>
</feature>
<dbReference type="InterPro" id="IPR036236">
    <property type="entry name" value="Znf_C2H2_sf"/>
</dbReference>
<keyword evidence="1" id="KW-0863">Zinc-finger</keyword>
<dbReference type="Proteomes" id="UP000095283">
    <property type="component" value="Unplaced"/>
</dbReference>
<keyword evidence="2" id="KW-0812">Transmembrane</keyword>
<dbReference type="PROSITE" id="PS50157">
    <property type="entry name" value="ZINC_FINGER_C2H2_2"/>
    <property type="match status" value="1"/>
</dbReference>
<dbReference type="WBParaSite" id="Hba_06020">
    <property type="protein sequence ID" value="Hba_06020"/>
    <property type="gene ID" value="Hba_06020"/>
</dbReference>
<dbReference type="PROSITE" id="PS00028">
    <property type="entry name" value="ZINC_FINGER_C2H2_1"/>
    <property type="match status" value="1"/>
</dbReference>
<dbReference type="GO" id="GO:0008270">
    <property type="term" value="F:zinc ion binding"/>
    <property type="evidence" value="ECO:0007669"/>
    <property type="project" value="UniProtKB-KW"/>
</dbReference>
<dbReference type="SUPFAM" id="SSF57667">
    <property type="entry name" value="beta-beta-alpha zinc fingers"/>
    <property type="match status" value="1"/>
</dbReference>
<evidence type="ECO:0000256" key="1">
    <source>
        <dbReference type="PROSITE-ProRule" id="PRU00042"/>
    </source>
</evidence>
<keyword evidence="1" id="KW-0862">Zinc</keyword>
<dbReference type="Gene3D" id="3.30.160.60">
    <property type="entry name" value="Classic Zinc Finger"/>
    <property type="match status" value="1"/>
</dbReference>
<dbReference type="InterPro" id="IPR013087">
    <property type="entry name" value="Znf_C2H2_type"/>
</dbReference>
<protein>
    <submittedName>
        <fullName evidence="5">C2H2-type domain-containing protein</fullName>
    </submittedName>
</protein>
<name>A0A1I7WLK5_HETBA</name>
<dbReference type="AlphaFoldDB" id="A0A1I7WLK5"/>
<organism evidence="4 5">
    <name type="scientific">Heterorhabditis bacteriophora</name>
    <name type="common">Entomopathogenic nematode worm</name>
    <dbReference type="NCBI Taxonomy" id="37862"/>
    <lineage>
        <taxon>Eukaryota</taxon>
        <taxon>Metazoa</taxon>
        <taxon>Ecdysozoa</taxon>
        <taxon>Nematoda</taxon>
        <taxon>Chromadorea</taxon>
        <taxon>Rhabditida</taxon>
        <taxon>Rhabditina</taxon>
        <taxon>Rhabditomorpha</taxon>
        <taxon>Strongyloidea</taxon>
        <taxon>Heterorhabditidae</taxon>
        <taxon>Heterorhabditis</taxon>
    </lineage>
</organism>
<accession>A0A1I7WLK5</accession>